<evidence type="ECO:0000256" key="3">
    <source>
        <dbReference type="SAM" id="SignalP"/>
    </source>
</evidence>
<keyword evidence="2" id="KW-0812">Transmembrane</keyword>
<evidence type="ECO:0008006" key="6">
    <source>
        <dbReference type="Google" id="ProtNLM"/>
    </source>
</evidence>
<feature type="transmembrane region" description="Helical" evidence="2">
    <location>
        <begin position="208"/>
        <end position="230"/>
    </location>
</feature>
<feature type="region of interest" description="Disordered" evidence="1">
    <location>
        <begin position="360"/>
        <end position="383"/>
    </location>
</feature>
<organism evidence="4 5">
    <name type="scientific">Basidiobolus ranarum</name>
    <dbReference type="NCBI Taxonomy" id="34480"/>
    <lineage>
        <taxon>Eukaryota</taxon>
        <taxon>Fungi</taxon>
        <taxon>Fungi incertae sedis</taxon>
        <taxon>Zoopagomycota</taxon>
        <taxon>Entomophthoromycotina</taxon>
        <taxon>Basidiobolomycetes</taxon>
        <taxon>Basidiobolales</taxon>
        <taxon>Basidiobolaceae</taxon>
        <taxon>Basidiobolus</taxon>
    </lineage>
</organism>
<evidence type="ECO:0000313" key="4">
    <source>
        <dbReference type="EMBL" id="KAK9721724.1"/>
    </source>
</evidence>
<sequence length="383" mass="42210">MRLKCLSGGLFLILYQVTPIFSQTTSSPANITVGPDDVSKLTKPCGPTVYCLPEKGDRWVVNKEYFVRWWNKYPTFLLGGYVNIKLYEATSPPTLVKQWLDITNDQGFYTVKNYPPQFPIFPPDPTRPNTTVTRECYFVILAPGSDESIAGKGDNFFIDDYNPPANSSSPTPTKGPPTSTGLSKSTNTNGSPQENYNDSSKPSLSTGAIIGIILGSIGLVTLVACVLLLIHRRKKSKAKEMLEANQSRAIHNPPSIREPIIRPLTSSTLQSDSSMSEVDFGTPLSSSDSVNRRSSLRLTVKDARLLSHTYRAMLSNNSLNGEETAQNNQRSLYSDELLRRELAAEGRGVKNVSTSPAIVVVNSDQMERDSMTADHSDHNELKK</sequence>
<feature type="region of interest" description="Disordered" evidence="1">
    <location>
        <begin position="271"/>
        <end position="293"/>
    </location>
</feature>
<dbReference type="Proteomes" id="UP001479436">
    <property type="component" value="Unassembled WGS sequence"/>
</dbReference>
<evidence type="ECO:0000256" key="2">
    <source>
        <dbReference type="SAM" id="Phobius"/>
    </source>
</evidence>
<feature type="region of interest" description="Disordered" evidence="1">
    <location>
        <begin position="160"/>
        <end position="202"/>
    </location>
</feature>
<comment type="caution">
    <text evidence="4">The sequence shown here is derived from an EMBL/GenBank/DDBJ whole genome shotgun (WGS) entry which is preliminary data.</text>
</comment>
<keyword evidence="2" id="KW-1133">Transmembrane helix</keyword>
<feature type="compositionally biased region" description="Polar residues" evidence="1">
    <location>
        <begin position="182"/>
        <end position="202"/>
    </location>
</feature>
<protein>
    <recommendedName>
        <fullName evidence="6">Mid2 domain-containing protein</fullName>
    </recommendedName>
</protein>
<reference evidence="4 5" key="1">
    <citation type="submission" date="2023-04" db="EMBL/GenBank/DDBJ databases">
        <title>Genome of Basidiobolus ranarum AG-B5.</title>
        <authorList>
            <person name="Stajich J.E."/>
            <person name="Carter-House D."/>
            <person name="Gryganskyi A."/>
        </authorList>
    </citation>
    <scope>NUCLEOTIDE SEQUENCE [LARGE SCALE GENOMIC DNA]</scope>
    <source>
        <strain evidence="4 5">AG-B5</strain>
    </source>
</reference>
<feature type="signal peptide" evidence="3">
    <location>
        <begin position="1"/>
        <end position="22"/>
    </location>
</feature>
<proteinExistence type="predicted"/>
<feature type="compositionally biased region" description="Basic and acidic residues" evidence="1">
    <location>
        <begin position="365"/>
        <end position="383"/>
    </location>
</feature>
<feature type="compositionally biased region" description="Low complexity" evidence="1">
    <location>
        <begin position="284"/>
        <end position="293"/>
    </location>
</feature>
<feature type="compositionally biased region" description="Low complexity" evidence="1">
    <location>
        <begin position="162"/>
        <end position="181"/>
    </location>
</feature>
<feature type="chain" id="PRO_5045870447" description="Mid2 domain-containing protein" evidence="3">
    <location>
        <begin position="23"/>
        <end position="383"/>
    </location>
</feature>
<accession>A0ABR2W6K3</accession>
<dbReference type="PANTHER" id="PTHR16861:SF9">
    <property type="entry name" value="CELL WALL INTEGRITY AND STRESS RESPONSE COMPONENT 1"/>
    <property type="match status" value="1"/>
</dbReference>
<evidence type="ECO:0000313" key="5">
    <source>
        <dbReference type="Proteomes" id="UP001479436"/>
    </source>
</evidence>
<evidence type="ECO:0000256" key="1">
    <source>
        <dbReference type="SAM" id="MobiDB-lite"/>
    </source>
</evidence>
<keyword evidence="3" id="KW-0732">Signal</keyword>
<dbReference type="EMBL" id="JASJQH010006970">
    <property type="protein sequence ID" value="KAK9721724.1"/>
    <property type="molecule type" value="Genomic_DNA"/>
</dbReference>
<gene>
    <name evidence="4" type="ORF">K7432_003191</name>
</gene>
<keyword evidence="5" id="KW-1185">Reference proteome</keyword>
<name>A0ABR2W6K3_9FUNG</name>
<dbReference type="PANTHER" id="PTHR16861">
    <property type="entry name" value="GLYCOPROTEIN 38"/>
    <property type="match status" value="1"/>
</dbReference>
<keyword evidence="2" id="KW-0472">Membrane</keyword>